<dbReference type="Pfam" id="PF19141">
    <property type="entry name" value="DUF5824"/>
    <property type="match status" value="1"/>
</dbReference>
<organism evidence="2">
    <name type="scientific">viral metagenome</name>
    <dbReference type="NCBI Taxonomy" id="1070528"/>
    <lineage>
        <taxon>unclassified sequences</taxon>
        <taxon>metagenomes</taxon>
        <taxon>organismal metagenomes</taxon>
    </lineage>
</organism>
<protein>
    <recommendedName>
        <fullName evidence="1">DUF5824 domain-containing protein</fullName>
    </recommendedName>
</protein>
<evidence type="ECO:0000259" key="1">
    <source>
        <dbReference type="Pfam" id="PF19141"/>
    </source>
</evidence>
<feature type="domain" description="DUF5824" evidence="1">
    <location>
        <begin position="8"/>
        <end position="127"/>
    </location>
</feature>
<name>A0A6C0HX89_9ZZZZ</name>
<sequence>MTTIKFPMRYLPKHLTKNDKNKQLNMIIKSKKLYKKHKYYTRKNISSYKNKKSNHISNARKIYKIENISPNKELALKTGCKLSALKQIVKKGKGAYYSSGSRPNQTPQSWGLARLASSLTSGKAAAIDYDIIKKGCDHKKKAFILANKSRKKYKYGHSKTKKISIAL</sequence>
<accession>A0A6C0HX89</accession>
<dbReference type="InterPro" id="IPR043862">
    <property type="entry name" value="DUF5824"/>
</dbReference>
<proteinExistence type="predicted"/>
<reference evidence="2" key="1">
    <citation type="journal article" date="2020" name="Nature">
        <title>Giant virus diversity and host interactions through global metagenomics.</title>
        <authorList>
            <person name="Schulz F."/>
            <person name="Roux S."/>
            <person name="Paez-Espino D."/>
            <person name="Jungbluth S."/>
            <person name="Walsh D.A."/>
            <person name="Denef V.J."/>
            <person name="McMahon K.D."/>
            <person name="Konstantinidis K.T."/>
            <person name="Eloe-Fadrosh E.A."/>
            <person name="Kyrpides N.C."/>
            <person name="Woyke T."/>
        </authorList>
    </citation>
    <scope>NUCLEOTIDE SEQUENCE</scope>
    <source>
        <strain evidence="2">GVMAG-M-3300023184-178</strain>
    </source>
</reference>
<dbReference type="EMBL" id="MN740032">
    <property type="protein sequence ID" value="QHT85102.1"/>
    <property type="molecule type" value="Genomic_DNA"/>
</dbReference>
<evidence type="ECO:0000313" key="2">
    <source>
        <dbReference type="EMBL" id="QHT85102.1"/>
    </source>
</evidence>
<dbReference type="AlphaFoldDB" id="A0A6C0HX89"/>